<dbReference type="FunFam" id="3.40.190.10:FF:000035">
    <property type="entry name" value="Molybdate ABC transporter substrate-binding protein"/>
    <property type="match status" value="1"/>
</dbReference>
<name>A0A1M7Q906_9BACI</name>
<dbReference type="GO" id="GO:0030973">
    <property type="term" value="F:molybdate ion binding"/>
    <property type="evidence" value="ECO:0007669"/>
    <property type="project" value="UniProtKB-ARBA"/>
</dbReference>
<accession>A0A1M7Q906</accession>
<dbReference type="EMBL" id="FRCZ01000006">
    <property type="protein sequence ID" value="SHN27160.1"/>
    <property type="molecule type" value="Genomic_DNA"/>
</dbReference>
<dbReference type="PIRSF" id="PIRSF004846">
    <property type="entry name" value="ModA"/>
    <property type="match status" value="1"/>
</dbReference>
<dbReference type="GO" id="GO:1901359">
    <property type="term" value="F:tungstate binding"/>
    <property type="evidence" value="ECO:0007669"/>
    <property type="project" value="UniProtKB-ARBA"/>
</dbReference>
<dbReference type="InterPro" id="IPR050682">
    <property type="entry name" value="ModA/WtpA"/>
</dbReference>
<dbReference type="NCBIfam" id="TIGR01256">
    <property type="entry name" value="modA"/>
    <property type="match status" value="1"/>
</dbReference>
<feature type="binding site" evidence="5">
    <location>
        <position position="61"/>
    </location>
    <ligand>
        <name>molybdate</name>
        <dbReference type="ChEBI" id="CHEBI:36264"/>
    </ligand>
</feature>
<evidence type="ECO:0000256" key="5">
    <source>
        <dbReference type="PIRSR" id="PIRSR004846-1"/>
    </source>
</evidence>
<dbReference type="OrthoDB" id="9785015at2"/>
<evidence type="ECO:0000256" key="3">
    <source>
        <dbReference type="ARBA" id="ARBA00022723"/>
    </source>
</evidence>
<keyword evidence="4" id="KW-0732">Signal</keyword>
<evidence type="ECO:0000256" key="2">
    <source>
        <dbReference type="ARBA" id="ARBA00022505"/>
    </source>
</evidence>
<dbReference type="InterPro" id="IPR005950">
    <property type="entry name" value="ModA"/>
</dbReference>
<sequence length="258" mass="28692">MNKRCIAYVLSAVLLLAGCQSKEQEITISAAASLTDVLEEVVILFEQEYPSIQISLNLGGSGALSQQIIQGAPADIFLSASIDKFDLVRHEGLLDGQFIQPLVMNKLVWIQAKGTTSFKTIDQINRIAIGTPESVPAGKYAKEAFTDIEIFTKLESKFVYTKDVRQVLQYVETENVDAGIVYQTDAEISEAVQINKELPLGEYDPIIYPVGILKETQQKEAAETFYRFLQTEEVIELFKQYGFLEIDGDIDGSIFSTN</sequence>
<evidence type="ECO:0000313" key="6">
    <source>
        <dbReference type="EMBL" id="SHN27160.1"/>
    </source>
</evidence>
<organism evidence="6 7">
    <name type="scientific">Gracilibacillus kekensis</name>
    <dbReference type="NCBI Taxonomy" id="1027249"/>
    <lineage>
        <taxon>Bacteria</taxon>
        <taxon>Bacillati</taxon>
        <taxon>Bacillota</taxon>
        <taxon>Bacilli</taxon>
        <taxon>Bacillales</taxon>
        <taxon>Bacillaceae</taxon>
        <taxon>Gracilibacillus</taxon>
    </lineage>
</organism>
<dbReference type="Proteomes" id="UP000184184">
    <property type="component" value="Unassembled WGS sequence"/>
</dbReference>
<feature type="binding site" evidence="5">
    <location>
        <position position="33"/>
    </location>
    <ligand>
        <name>molybdate</name>
        <dbReference type="ChEBI" id="CHEBI:36264"/>
    </ligand>
</feature>
<keyword evidence="7" id="KW-1185">Reference proteome</keyword>
<dbReference type="AlphaFoldDB" id="A0A1M7Q906"/>
<feature type="binding site" evidence="5">
    <location>
        <position position="164"/>
    </location>
    <ligand>
        <name>molybdate</name>
        <dbReference type="ChEBI" id="CHEBI:36264"/>
    </ligand>
</feature>
<dbReference type="GO" id="GO:0015689">
    <property type="term" value="P:molybdate ion transport"/>
    <property type="evidence" value="ECO:0007669"/>
    <property type="project" value="InterPro"/>
</dbReference>
<reference evidence="6 7" key="1">
    <citation type="submission" date="2016-11" db="EMBL/GenBank/DDBJ databases">
        <authorList>
            <person name="Jaros S."/>
            <person name="Januszkiewicz K."/>
            <person name="Wedrychowicz H."/>
        </authorList>
    </citation>
    <scope>NUCLEOTIDE SEQUENCE [LARGE SCALE GENOMIC DNA]</scope>
    <source>
        <strain evidence="6 7">CGMCC 1.10681</strain>
    </source>
</reference>
<dbReference type="PANTHER" id="PTHR30632">
    <property type="entry name" value="MOLYBDATE-BINDING PERIPLASMIC PROTEIN"/>
    <property type="match status" value="1"/>
</dbReference>
<dbReference type="RefSeq" id="WP_073202598.1">
    <property type="nucleotide sequence ID" value="NZ_FRCZ01000006.1"/>
</dbReference>
<feature type="binding site" evidence="5">
    <location>
        <position position="137"/>
    </location>
    <ligand>
        <name>molybdate</name>
        <dbReference type="ChEBI" id="CHEBI:36264"/>
    </ligand>
</feature>
<dbReference type="STRING" id="1027249.SAMN05216179_2937"/>
<keyword evidence="3 5" id="KW-0479">Metal-binding</keyword>
<dbReference type="Gene3D" id="3.40.190.10">
    <property type="entry name" value="Periplasmic binding protein-like II"/>
    <property type="match status" value="2"/>
</dbReference>
<evidence type="ECO:0000256" key="1">
    <source>
        <dbReference type="ARBA" id="ARBA00009175"/>
    </source>
</evidence>
<dbReference type="Pfam" id="PF13531">
    <property type="entry name" value="SBP_bac_11"/>
    <property type="match status" value="1"/>
</dbReference>
<dbReference type="PROSITE" id="PS51257">
    <property type="entry name" value="PROKAR_LIPOPROTEIN"/>
    <property type="match status" value="1"/>
</dbReference>
<protein>
    <submittedName>
        <fullName evidence="6">Molybdate transport system substrate-binding protein</fullName>
    </submittedName>
</protein>
<dbReference type="PANTHER" id="PTHR30632:SF0">
    <property type="entry name" value="SULFATE-BINDING PROTEIN"/>
    <property type="match status" value="1"/>
</dbReference>
<dbReference type="GO" id="GO:0046872">
    <property type="term" value="F:metal ion binding"/>
    <property type="evidence" value="ECO:0007669"/>
    <property type="project" value="UniProtKB-KW"/>
</dbReference>
<dbReference type="SUPFAM" id="SSF53850">
    <property type="entry name" value="Periplasmic binding protein-like II"/>
    <property type="match status" value="1"/>
</dbReference>
<evidence type="ECO:0000313" key="7">
    <source>
        <dbReference type="Proteomes" id="UP000184184"/>
    </source>
</evidence>
<feature type="binding site" evidence="5">
    <location>
        <position position="182"/>
    </location>
    <ligand>
        <name>molybdate</name>
        <dbReference type="ChEBI" id="CHEBI:36264"/>
    </ligand>
</feature>
<evidence type="ECO:0000256" key="4">
    <source>
        <dbReference type="ARBA" id="ARBA00022729"/>
    </source>
</evidence>
<keyword evidence="2 5" id="KW-0500">Molybdenum</keyword>
<comment type="similarity">
    <text evidence="1">Belongs to the bacterial solute-binding protein ModA family.</text>
</comment>
<gene>
    <name evidence="6" type="ORF">SAMN05216179_2937</name>
</gene>
<proteinExistence type="inferred from homology"/>